<dbReference type="InterPro" id="IPR036068">
    <property type="entry name" value="Nicotinate_pribotase-like_C"/>
</dbReference>
<dbReference type="GO" id="GO:0016757">
    <property type="term" value="F:glycosyltransferase activity"/>
    <property type="evidence" value="ECO:0007669"/>
    <property type="project" value="UniProtKB-KW"/>
</dbReference>
<accession>A0A938WZ89</accession>
<evidence type="ECO:0000256" key="1">
    <source>
        <dbReference type="ARBA" id="ARBA00004952"/>
    </source>
</evidence>
<dbReference type="Pfam" id="PF17956">
    <property type="entry name" value="NAPRTase_C"/>
    <property type="match status" value="1"/>
</dbReference>
<dbReference type="GO" id="GO:0005829">
    <property type="term" value="C:cytosol"/>
    <property type="evidence" value="ECO:0007669"/>
    <property type="project" value="TreeGrafter"/>
</dbReference>
<dbReference type="Gene3D" id="3.20.140.10">
    <property type="entry name" value="nicotinate phosphoribosyltransferase"/>
    <property type="match status" value="1"/>
</dbReference>
<feature type="domain" description="Nicotinate phosphoribosyltransferase C-terminal" evidence="6">
    <location>
        <begin position="65"/>
        <end position="161"/>
    </location>
</feature>
<evidence type="ECO:0000259" key="6">
    <source>
        <dbReference type="Pfam" id="PF17956"/>
    </source>
</evidence>
<gene>
    <name evidence="7" type="ORF">H7U32_09835</name>
</gene>
<dbReference type="PANTHER" id="PTHR11098:SF1">
    <property type="entry name" value="NICOTINATE PHOSPHORIBOSYLTRANSFERASE"/>
    <property type="match status" value="1"/>
</dbReference>
<evidence type="ECO:0000313" key="7">
    <source>
        <dbReference type="EMBL" id="MBM6700571.1"/>
    </source>
</evidence>
<sequence>IQSLLNQGAPVDSFGVGTKLATCYDQPALGCVYKLAAHRASADDPWTPVLKLSEQPYKRTIPGIQKVRRYVDETGSPVCDMIYDESYIEGDGTTLVAVNDAALVTSVRDLSYHELLQPVVRDGAAAAPRESIEAARARCKDALDALDPVYKRFLYPQSYMVG</sequence>
<dbReference type="AlphaFoldDB" id="A0A938WZ89"/>
<dbReference type="InterPro" id="IPR041619">
    <property type="entry name" value="NAPRTase_C"/>
</dbReference>
<reference evidence="7" key="2">
    <citation type="journal article" date="2021" name="Sci. Rep.">
        <title>The distribution of antibiotic resistance genes in chicken gut microbiota commensals.</title>
        <authorList>
            <person name="Juricova H."/>
            <person name="Matiasovicova J."/>
            <person name="Kubasova T."/>
            <person name="Cejkova D."/>
            <person name="Rychlik I."/>
        </authorList>
    </citation>
    <scope>NUCLEOTIDE SEQUENCE</scope>
    <source>
        <strain evidence="7">An836</strain>
    </source>
</reference>
<keyword evidence="5" id="KW-0662">Pyridine nucleotide biosynthesis</keyword>
<comment type="pathway">
    <text evidence="1">Cofactor biosynthesis; NAD(+) biosynthesis; nicotinate D-ribonucleotide from nicotinate: step 1/1.</text>
</comment>
<reference evidence="7" key="1">
    <citation type="submission" date="2020-08" db="EMBL/GenBank/DDBJ databases">
        <authorList>
            <person name="Cejkova D."/>
            <person name="Kubasova T."/>
            <person name="Jahodarova E."/>
            <person name="Rychlik I."/>
        </authorList>
    </citation>
    <scope>NUCLEOTIDE SEQUENCE</scope>
    <source>
        <strain evidence="7">An836</strain>
    </source>
</reference>
<dbReference type="GO" id="GO:0034355">
    <property type="term" value="P:NAD+ biosynthetic process via the salvage pathway"/>
    <property type="evidence" value="ECO:0007669"/>
    <property type="project" value="TreeGrafter"/>
</dbReference>
<feature type="non-terminal residue" evidence="7">
    <location>
        <position position="162"/>
    </location>
</feature>
<proteinExistence type="predicted"/>
<keyword evidence="7" id="KW-0808">Transferase</keyword>
<dbReference type="GO" id="GO:0004516">
    <property type="term" value="F:nicotinate phosphoribosyltransferase activity"/>
    <property type="evidence" value="ECO:0007669"/>
    <property type="project" value="UniProtKB-EC"/>
</dbReference>
<dbReference type="EC" id="6.3.4.21" evidence="2"/>
<evidence type="ECO:0000256" key="2">
    <source>
        <dbReference type="ARBA" id="ARBA00013236"/>
    </source>
</evidence>
<protein>
    <recommendedName>
        <fullName evidence="2">nicotinate phosphoribosyltransferase</fullName>
        <ecNumber evidence="2">6.3.4.21</ecNumber>
    </recommendedName>
</protein>
<evidence type="ECO:0000313" key="8">
    <source>
        <dbReference type="Proteomes" id="UP000718821"/>
    </source>
</evidence>
<dbReference type="Proteomes" id="UP000718821">
    <property type="component" value="Unassembled WGS sequence"/>
</dbReference>
<evidence type="ECO:0000256" key="5">
    <source>
        <dbReference type="ARBA" id="ARBA00022642"/>
    </source>
</evidence>
<evidence type="ECO:0000256" key="3">
    <source>
        <dbReference type="ARBA" id="ARBA00022553"/>
    </source>
</evidence>
<evidence type="ECO:0000256" key="4">
    <source>
        <dbReference type="ARBA" id="ARBA00022598"/>
    </source>
</evidence>
<keyword evidence="3" id="KW-0597">Phosphoprotein</keyword>
<dbReference type="EMBL" id="JACLYU010000146">
    <property type="protein sequence ID" value="MBM6700571.1"/>
    <property type="molecule type" value="Genomic_DNA"/>
</dbReference>
<dbReference type="PANTHER" id="PTHR11098">
    <property type="entry name" value="NICOTINATE PHOSPHORIBOSYLTRANSFERASE"/>
    <property type="match status" value="1"/>
</dbReference>
<keyword evidence="7" id="KW-0328">Glycosyltransferase</keyword>
<feature type="non-terminal residue" evidence="7">
    <location>
        <position position="1"/>
    </location>
</feature>
<keyword evidence="4" id="KW-0436">Ligase</keyword>
<name>A0A938WZ89_9BIFI</name>
<organism evidence="7 8">
    <name type="scientific">Bifidobacterium pullorum subsp. saeculare</name>
    <dbReference type="NCBI Taxonomy" id="78257"/>
    <lineage>
        <taxon>Bacteria</taxon>
        <taxon>Bacillati</taxon>
        <taxon>Actinomycetota</taxon>
        <taxon>Actinomycetes</taxon>
        <taxon>Bifidobacteriales</taxon>
        <taxon>Bifidobacteriaceae</taxon>
        <taxon>Bifidobacterium</taxon>
    </lineage>
</organism>
<dbReference type="SUPFAM" id="SSF51690">
    <property type="entry name" value="Nicotinate/Quinolinate PRTase C-terminal domain-like"/>
    <property type="match status" value="1"/>
</dbReference>
<keyword evidence="8" id="KW-1185">Reference proteome</keyword>
<comment type="caution">
    <text evidence="7">The sequence shown here is derived from an EMBL/GenBank/DDBJ whole genome shotgun (WGS) entry which is preliminary data.</text>
</comment>
<dbReference type="InterPro" id="IPR007229">
    <property type="entry name" value="Nic_PRibTrfase-Fam"/>
</dbReference>